<dbReference type="Gene3D" id="3.30.559.10">
    <property type="entry name" value="Chloramphenicol acetyltransferase-like domain"/>
    <property type="match status" value="1"/>
</dbReference>
<dbReference type="AlphaFoldDB" id="A0A9K3N201"/>
<comment type="caution">
    <text evidence="3">The sequence shown here is derived from an EMBL/GenBank/DDBJ whole genome shotgun (WGS) entry which is preliminary data.</text>
</comment>
<proteinExistence type="inferred from homology"/>
<dbReference type="Pfam" id="PF02458">
    <property type="entry name" value="Transferase"/>
    <property type="match status" value="1"/>
</dbReference>
<keyword evidence="3" id="KW-0012">Acyltransferase</keyword>
<dbReference type="EMBL" id="MNCJ02000326">
    <property type="protein sequence ID" value="KAF5783995.1"/>
    <property type="molecule type" value="Genomic_DNA"/>
</dbReference>
<reference evidence="3" key="2">
    <citation type="submission" date="2020-06" db="EMBL/GenBank/DDBJ databases">
        <title>Helianthus annuus Genome sequencing and assembly Release 2.</title>
        <authorList>
            <person name="Gouzy J."/>
            <person name="Langlade N."/>
            <person name="Munos S."/>
        </authorList>
    </citation>
    <scope>NUCLEOTIDE SEQUENCE</scope>
    <source>
        <tissue evidence="3">Leaves</tissue>
    </source>
</reference>
<dbReference type="Proteomes" id="UP000215914">
    <property type="component" value="Unassembled WGS sequence"/>
</dbReference>
<name>A0A9K3N201_HELAN</name>
<keyword evidence="2 3" id="KW-0808">Transferase</keyword>
<keyword evidence="4" id="KW-1185">Reference proteome</keyword>
<dbReference type="InterPro" id="IPR050898">
    <property type="entry name" value="Plant_acyltransferase"/>
</dbReference>
<organism evidence="3 4">
    <name type="scientific">Helianthus annuus</name>
    <name type="common">Common sunflower</name>
    <dbReference type="NCBI Taxonomy" id="4232"/>
    <lineage>
        <taxon>Eukaryota</taxon>
        <taxon>Viridiplantae</taxon>
        <taxon>Streptophyta</taxon>
        <taxon>Embryophyta</taxon>
        <taxon>Tracheophyta</taxon>
        <taxon>Spermatophyta</taxon>
        <taxon>Magnoliopsida</taxon>
        <taxon>eudicotyledons</taxon>
        <taxon>Gunneridae</taxon>
        <taxon>Pentapetalae</taxon>
        <taxon>asterids</taxon>
        <taxon>campanulids</taxon>
        <taxon>Asterales</taxon>
        <taxon>Asteraceae</taxon>
        <taxon>Asteroideae</taxon>
        <taxon>Heliantheae alliance</taxon>
        <taxon>Heliantheae</taxon>
        <taxon>Helianthus</taxon>
    </lineage>
</organism>
<dbReference type="GO" id="GO:0016746">
    <property type="term" value="F:acyltransferase activity"/>
    <property type="evidence" value="ECO:0007669"/>
    <property type="project" value="UniProtKB-KW"/>
</dbReference>
<dbReference type="PANTHER" id="PTHR31147:SF66">
    <property type="entry name" value="OS05G0315700 PROTEIN"/>
    <property type="match status" value="1"/>
</dbReference>
<evidence type="ECO:0000256" key="1">
    <source>
        <dbReference type="ARBA" id="ARBA00009861"/>
    </source>
</evidence>
<gene>
    <name evidence="3" type="ORF">HanXRQr2_Chr11g0514391</name>
</gene>
<evidence type="ECO:0000313" key="4">
    <source>
        <dbReference type="Proteomes" id="UP000215914"/>
    </source>
</evidence>
<sequence length="165" mass="18742">MTQQITTTPLTFTVRRQPPELIVPTKPTPRELKPLSDIDDQEGLRFHIPFFHIYGSNPKMGNKNPASVIREALAKALVFYYPFAGRLKEGPTRKLMVDCSGEEVLFIEAEADVTLEQFRVALQPPFPCREELLYDVPGSSGILDSQLLLIQVNFYVELWAKYTGK</sequence>
<evidence type="ECO:0000256" key="2">
    <source>
        <dbReference type="ARBA" id="ARBA00022679"/>
    </source>
</evidence>
<dbReference type="EC" id="2.3.1.196" evidence="3"/>
<evidence type="ECO:0000313" key="3">
    <source>
        <dbReference type="EMBL" id="KAF5783995.1"/>
    </source>
</evidence>
<comment type="similarity">
    <text evidence="1">Belongs to the plant acyltransferase family.</text>
</comment>
<dbReference type="PANTHER" id="PTHR31147">
    <property type="entry name" value="ACYL TRANSFERASE 4"/>
    <property type="match status" value="1"/>
</dbReference>
<dbReference type="InterPro" id="IPR023213">
    <property type="entry name" value="CAT-like_dom_sf"/>
</dbReference>
<dbReference type="Gramene" id="mRNA:HanXRQr2_Chr11g0514391">
    <property type="protein sequence ID" value="CDS:HanXRQr2_Chr11g0514391.1"/>
    <property type="gene ID" value="HanXRQr2_Chr11g0514391"/>
</dbReference>
<reference evidence="3" key="1">
    <citation type="journal article" date="2017" name="Nature">
        <title>The sunflower genome provides insights into oil metabolism, flowering and Asterid evolution.</title>
        <authorList>
            <person name="Badouin H."/>
            <person name="Gouzy J."/>
            <person name="Grassa C.J."/>
            <person name="Murat F."/>
            <person name="Staton S.E."/>
            <person name="Cottret L."/>
            <person name="Lelandais-Briere C."/>
            <person name="Owens G.L."/>
            <person name="Carrere S."/>
            <person name="Mayjonade B."/>
            <person name="Legrand L."/>
            <person name="Gill N."/>
            <person name="Kane N.C."/>
            <person name="Bowers J.E."/>
            <person name="Hubner S."/>
            <person name="Bellec A."/>
            <person name="Berard A."/>
            <person name="Berges H."/>
            <person name="Blanchet N."/>
            <person name="Boniface M.C."/>
            <person name="Brunel D."/>
            <person name="Catrice O."/>
            <person name="Chaidir N."/>
            <person name="Claudel C."/>
            <person name="Donnadieu C."/>
            <person name="Faraut T."/>
            <person name="Fievet G."/>
            <person name="Helmstetter N."/>
            <person name="King M."/>
            <person name="Knapp S.J."/>
            <person name="Lai Z."/>
            <person name="Le Paslier M.C."/>
            <person name="Lippi Y."/>
            <person name="Lorenzon L."/>
            <person name="Mandel J.R."/>
            <person name="Marage G."/>
            <person name="Marchand G."/>
            <person name="Marquand E."/>
            <person name="Bret-Mestries E."/>
            <person name="Morien E."/>
            <person name="Nambeesan S."/>
            <person name="Nguyen T."/>
            <person name="Pegot-Espagnet P."/>
            <person name="Pouilly N."/>
            <person name="Raftis F."/>
            <person name="Sallet E."/>
            <person name="Schiex T."/>
            <person name="Thomas J."/>
            <person name="Vandecasteele C."/>
            <person name="Vares D."/>
            <person name="Vear F."/>
            <person name="Vautrin S."/>
            <person name="Crespi M."/>
            <person name="Mangin B."/>
            <person name="Burke J.M."/>
            <person name="Salse J."/>
            <person name="Munos S."/>
            <person name="Vincourt P."/>
            <person name="Rieseberg L.H."/>
            <person name="Langlade N.B."/>
        </authorList>
    </citation>
    <scope>NUCLEOTIDE SEQUENCE</scope>
    <source>
        <tissue evidence="3">Leaves</tissue>
    </source>
</reference>
<accession>A0A9K3N201</accession>
<protein>
    <submittedName>
        <fullName evidence="3">Benzyl alcohol O-benzoyltransferase</fullName>
        <ecNumber evidence="3">2.3.1.196</ecNumber>
    </submittedName>
</protein>